<gene>
    <name evidence="3" type="ORF">LOD99_1284</name>
</gene>
<dbReference type="InterPro" id="IPR039754">
    <property type="entry name" value="Esf1"/>
</dbReference>
<dbReference type="Proteomes" id="UP001165289">
    <property type="component" value="Unassembled WGS sequence"/>
</dbReference>
<dbReference type="AlphaFoldDB" id="A0AAV7K5S2"/>
<dbReference type="PANTHER" id="PTHR12202:SF0">
    <property type="entry name" value="ESF1 HOMOLOG"/>
    <property type="match status" value="1"/>
</dbReference>
<dbReference type="GO" id="GO:0003723">
    <property type="term" value="F:RNA binding"/>
    <property type="evidence" value="ECO:0007669"/>
    <property type="project" value="TreeGrafter"/>
</dbReference>
<evidence type="ECO:0000313" key="4">
    <source>
        <dbReference type="Proteomes" id="UP001165289"/>
    </source>
</evidence>
<evidence type="ECO:0000313" key="3">
    <source>
        <dbReference type="EMBL" id="KAI6656488.1"/>
    </source>
</evidence>
<feature type="domain" description="ESF1 RRM" evidence="2">
    <location>
        <begin position="137"/>
        <end position="233"/>
    </location>
</feature>
<accession>A0AAV7K5S2</accession>
<name>A0AAV7K5S2_9METZ</name>
<evidence type="ECO:0000259" key="2">
    <source>
        <dbReference type="Pfam" id="PF25121"/>
    </source>
</evidence>
<dbReference type="InterPro" id="IPR056750">
    <property type="entry name" value="RRM_ESF1"/>
</dbReference>
<sequence length="270" mass="30319">MSKGKGTGLADERFSSANSDPRFKRVPRKVRKIEIDDRFEGMFKEARFKLNYSQDKRGRPISSTASEDLRRYYRLEEGEEGGGLTGAELVCRSRGEIEIESSSSSDSEQEDAGNVREELIHAWAELDQSVATTDVSTSRLAVCNMDWDRVTAIDIFKLLSSLTSDNGHILSVRVFPSKYGASRIKIEEAVGPEELLGGGDNEGSGEEDQNEALQTERLRKYQLNRLLYYYAIVGKYIRTIQLQTLVTNNTTLIAILKGAIYSYFESVEIS</sequence>
<dbReference type="EMBL" id="JAKMXF010000144">
    <property type="protein sequence ID" value="KAI6656488.1"/>
    <property type="molecule type" value="Genomic_DNA"/>
</dbReference>
<evidence type="ECO:0000256" key="1">
    <source>
        <dbReference type="SAM" id="MobiDB-lite"/>
    </source>
</evidence>
<comment type="caution">
    <text evidence="3">The sequence shown here is derived from an EMBL/GenBank/DDBJ whole genome shotgun (WGS) entry which is preliminary data.</text>
</comment>
<dbReference type="GO" id="GO:0006364">
    <property type="term" value="P:rRNA processing"/>
    <property type="evidence" value="ECO:0007669"/>
    <property type="project" value="InterPro"/>
</dbReference>
<proteinExistence type="predicted"/>
<dbReference type="Pfam" id="PF25121">
    <property type="entry name" value="RRM_ESF1"/>
    <property type="match status" value="1"/>
</dbReference>
<keyword evidence="4" id="KW-1185">Reference proteome</keyword>
<reference evidence="3 4" key="1">
    <citation type="journal article" date="2023" name="BMC Biol.">
        <title>The compact genome of the sponge Oopsacas minuta (Hexactinellida) is lacking key metazoan core genes.</title>
        <authorList>
            <person name="Santini S."/>
            <person name="Schenkelaars Q."/>
            <person name="Jourda C."/>
            <person name="Duchesne M."/>
            <person name="Belahbib H."/>
            <person name="Rocher C."/>
            <person name="Selva M."/>
            <person name="Riesgo A."/>
            <person name="Vervoort M."/>
            <person name="Leys S.P."/>
            <person name="Kodjabachian L."/>
            <person name="Le Bivic A."/>
            <person name="Borchiellini C."/>
            <person name="Claverie J.M."/>
            <person name="Renard E."/>
        </authorList>
    </citation>
    <scope>NUCLEOTIDE SEQUENCE [LARGE SCALE GENOMIC DNA]</scope>
    <source>
        <strain evidence="3">SPO-2</strain>
    </source>
</reference>
<dbReference type="PANTHER" id="PTHR12202">
    <property type="entry name" value="ESF1 HOMOLOG"/>
    <property type="match status" value="1"/>
</dbReference>
<protein>
    <recommendedName>
        <fullName evidence="2">ESF1 RRM domain-containing protein</fullName>
    </recommendedName>
</protein>
<organism evidence="3 4">
    <name type="scientific">Oopsacas minuta</name>
    <dbReference type="NCBI Taxonomy" id="111878"/>
    <lineage>
        <taxon>Eukaryota</taxon>
        <taxon>Metazoa</taxon>
        <taxon>Porifera</taxon>
        <taxon>Hexactinellida</taxon>
        <taxon>Hexasterophora</taxon>
        <taxon>Lyssacinosida</taxon>
        <taxon>Leucopsacidae</taxon>
        <taxon>Oopsacas</taxon>
    </lineage>
</organism>
<feature type="region of interest" description="Disordered" evidence="1">
    <location>
        <begin position="1"/>
        <end position="21"/>
    </location>
</feature>